<evidence type="ECO:0000256" key="1">
    <source>
        <dbReference type="SAM" id="MobiDB-lite"/>
    </source>
</evidence>
<dbReference type="Proteomes" id="UP001140076">
    <property type="component" value="Unassembled WGS sequence"/>
</dbReference>
<gene>
    <name evidence="4" type="ORF">LG943_11505</name>
</gene>
<dbReference type="PROSITE" id="PS51257">
    <property type="entry name" value="PROKAR_LIPOPROTEIN"/>
    <property type="match status" value="1"/>
</dbReference>
<dbReference type="EMBL" id="JAJAQC010000016">
    <property type="protein sequence ID" value="MDA0564943.1"/>
    <property type="molecule type" value="Genomic_DNA"/>
</dbReference>
<dbReference type="Pfam" id="PF03713">
    <property type="entry name" value="DUF305"/>
    <property type="match status" value="1"/>
</dbReference>
<evidence type="ECO:0000313" key="5">
    <source>
        <dbReference type="Proteomes" id="UP001140076"/>
    </source>
</evidence>
<comment type="caution">
    <text evidence="4">The sequence shown here is derived from an EMBL/GenBank/DDBJ whole genome shotgun (WGS) entry which is preliminary data.</text>
</comment>
<feature type="region of interest" description="Disordered" evidence="1">
    <location>
        <begin position="25"/>
        <end position="48"/>
    </location>
</feature>
<reference evidence="4" key="1">
    <citation type="submission" date="2021-10" db="EMBL/GenBank/DDBJ databases">
        <title>Streptomonospora sp. nov., isolated from mangrove soil.</title>
        <authorList>
            <person name="Chen X."/>
            <person name="Ge X."/>
            <person name="Liu W."/>
        </authorList>
    </citation>
    <scope>NUCLEOTIDE SEQUENCE</scope>
    <source>
        <strain evidence="4">S1-112</strain>
    </source>
</reference>
<dbReference type="RefSeq" id="WP_270072221.1">
    <property type="nucleotide sequence ID" value="NZ_JAJAQC010000016.1"/>
</dbReference>
<feature type="signal peptide" evidence="2">
    <location>
        <begin position="1"/>
        <end position="21"/>
    </location>
</feature>
<dbReference type="InterPro" id="IPR005183">
    <property type="entry name" value="DUF305_CopM-like"/>
</dbReference>
<keyword evidence="2" id="KW-0732">Signal</keyword>
<sequence>MRKWVVAVGAAIMLTGVSACSGDGADSADGPPVLAPGAPGESASPASQEQIDQAVEATEHNEADVEYILKMIEHHGQALVMTDLAEDRMADDDLAKIADRIAAAQGPEVEAMEAWMEENVYGPAEENPNHQGFCANGPDSGGGHHGGGGECPVNLDHSDMPGMASEAELDELRAAEGEEFDELFVELMTAHHEGAIEMAEEATVEGNDPTVLKMANDVIAEQRADIERMEEVMDRRE</sequence>
<dbReference type="PANTHER" id="PTHR36933:SF1">
    <property type="entry name" value="SLL0788 PROTEIN"/>
    <property type="match status" value="1"/>
</dbReference>
<feature type="compositionally biased region" description="Low complexity" evidence="1">
    <location>
        <begin position="35"/>
        <end position="47"/>
    </location>
</feature>
<dbReference type="Gene3D" id="1.20.1260.10">
    <property type="match status" value="1"/>
</dbReference>
<proteinExistence type="predicted"/>
<dbReference type="InterPro" id="IPR012347">
    <property type="entry name" value="Ferritin-like"/>
</dbReference>
<feature type="domain" description="DUF305" evidence="3">
    <location>
        <begin position="64"/>
        <end position="232"/>
    </location>
</feature>
<name>A0A9X3SDL1_9ACTN</name>
<dbReference type="PANTHER" id="PTHR36933">
    <property type="entry name" value="SLL0788 PROTEIN"/>
    <property type="match status" value="1"/>
</dbReference>
<evidence type="ECO:0000256" key="2">
    <source>
        <dbReference type="SAM" id="SignalP"/>
    </source>
</evidence>
<evidence type="ECO:0000313" key="4">
    <source>
        <dbReference type="EMBL" id="MDA0564943.1"/>
    </source>
</evidence>
<evidence type="ECO:0000259" key="3">
    <source>
        <dbReference type="Pfam" id="PF03713"/>
    </source>
</evidence>
<accession>A0A9X3SDL1</accession>
<protein>
    <submittedName>
        <fullName evidence="4">DUF305 domain-containing protein</fullName>
    </submittedName>
</protein>
<feature type="chain" id="PRO_5041000220" evidence="2">
    <location>
        <begin position="22"/>
        <end position="237"/>
    </location>
</feature>
<organism evidence="4 5">
    <name type="scientific">Streptomonospora mangrovi</name>
    <dbReference type="NCBI Taxonomy" id="2883123"/>
    <lineage>
        <taxon>Bacteria</taxon>
        <taxon>Bacillati</taxon>
        <taxon>Actinomycetota</taxon>
        <taxon>Actinomycetes</taxon>
        <taxon>Streptosporangiales</taxon>
        <taxon>Nocardiopsidaceae</taxon>
        <taxon>Streptomonospora</taxon>
    </lineage>
</organism>
<keyword evidence="5" id="KW-1185">Reference proteome</keyword>
<dbReference type="AlphaFoldDB" id="A0A9X3SDL1"/>